<evidence type="ECO:0000313" key="4">
    <source>
        <dbReference type="EMBL" id="EYU14246.1"/>
    </source>
</evidence>
<dbReference type="Pfam" id="PF00534">
    <property type="entry name" value="Glycos_transf_1"/>
    <property type="match status" value="1"/>
</dbReference>
<dbReference type="GO" id="GO:0016757">
    <property type="term" value="F:glycosyltransferase activity"/>
    <property type="evidence" value="ECO:0007669"/>
    <property type="project" value="InterPro"/>
</dbReference>
<dbReference type="EMBL" id="JFGV01000053">
    <property type="protein sequence ID" value="EYU14246.1"/>
    <property type="molecule type" value="Genomic_DNA"/>
</dbReference>
<keyword evidence="1 4" id="KW-0808">Transferase</keyword>
<evidence type="ECO:0000313" key="5">
    <source>
        <dbReference type="Proteomes" id="UP000023464"/>
    </source>
</evidence>
<dbReference type="CDD" id="cd03794">
    <property type="entry name" value="GT4_WbuB-like"/>
    <property type="match status" value="1"/>
</dbReference>
<feature type="domain" description="Glycosyl transferase family 1" evidence="2">
    <location>
        <begin position="180"/>
        <end position="341"/>
    </location>
</feature>
<sequence>MKITHMTSVHSRFDIRIFLKECSALQKEHEVSLIVADGKGNEVKNNIAIIDVGVLLGRLNRIFKTTDKVYKKALELDADLYHFHDPELIPIGLKLKKKGKIVIFDSHEDVPKQIFSKPYLNKFTRAIISKLFSLYEKYSTPKFDGIITATSSIRDKFLKLNNNTIDINNYPILGELYNENANWHEKEKQVCYVGGISDIRGITEMVESLSYLTTNTTMKLAGNFSDKTLENKIRSMKNWQKIDELGFLNRTETKELLSQSIAGIVLYHPLPNHIDAQPNKIFEYMSAGIPVIASNFTLWKDIVVKNHCGICIDPLNPKEIANAIDYLSNNPDIAEEMGRNGLIAINEKYNWDIEQNKLHKFYQHIGR</sequence>
<keyword evidence="5" id="KW-1185">Reference proteome</keyword>
<evidence type="ECO:0000259" key="2">
    <source>
        <dbReference type="Pfam" id="PF00534"/>
    </source>
</evidence>
<dbReference type="Proteomes" id="UP000023464">
    <property type="component" value="Unassembled WGS sequence"/>
</dbReference>
<proteinExistence type="predicted"/>
<evidence type="ECO:0000256" key="1">
    <source>
        <dbReference type="ARBA" id="ARBA00022679"/>
    </source>
</evidence>
<evidence type="ECO:0000259" key="3">
    <source>
        <dbReference type="Pfam" id="PF13439"/>
    </source>
</evidence>
<gene>
    <name evidence="4" type="ORF">BA1DRAFT_03242</name>
</gene>
<dbReference type="Gene3D" id="3.40.50.2000">
    <property type="entry name" value="Glycogen Phosphorylase B"/>
    <property type="match status" value="2"/>
</dbReference>
<dbReference type="PATRIC" id="fig|1393736.3.peg.3313"/>
<dbReference type="InterPro" id="IPR001296">
    <property type="entry name" value="Glyco_trans_1"/>
</dbReference>
<name>A0A022PEU5_9GAMM</name>
<dbReference type="AlphaFoldDB" id="A0A022PEU5"/>
<accession>A0A022PEU5</accession>
<organism evidence="4 5">
    <name type="scientific">Photorhabdus aegyptia</name>
    <dbReference type="NCBI Taxonomy" id="2805098"/>
    <lineage>
        <taxon>Bacteria</taxon>
        <taxon>Pseudomonadati</taxon>
        <taxon>Pseudomonadota</taxon>
        <taxon>Gammaproteobacteria</taxon>
        <taxon>Enterobacterales</taxon>
        <taxon>Morganellaceae</taxon>
        <taxon>Photorhabdus</taxon>
    </lineage>
</organism>
<feature type="domain" description="Glycosyltransferase subfamily 4-like N-terminal" evidence="3">
    <location>
        <begin position="22"/>
        <end position="159"/>
    </location>
</feature>
<dbReference type="PANTHER" id="PTHR46401">
    <property type="entry name" value="GLYCOSYLTRANSFERASE WBBK-RELATED"/>
    <property type="match status" value="1"/>
</dbReference>
<comment type="caution">
    <text evidence="4">The sequence shown here is derived from an EMBL/GenBank/DDBJ whole genome shotgun (WGS) entry which is preliminary data.</text>
</comment>
<dbReference type="InterPro" id="IPR028098">
    <property type="entry name" value="Glyco_trans_4-like_N"/>
</dbReference>
<protein>
    <submittedName>
        <fullName evidence="4">Glycosyltransferase</fullName>
    </submittedName>
</protein>
<reference evidence="4 5" key="1">
    <citation type="submission" date="2014-03" db="EMBL/GenBank/DDBJ databases">
        <title>Draft Genome of Photorhabdus luminescens BA1, an Egyptian Isolate.</title>
        <authorList>
            <person name="Ghazal S."/>
            <person name="Hurst S.G.IV."/>
            <person name="Morris K."/>
            <person name="Thomas K."/>
            <person name="Tisa L.S."/>
        </authorList>
    </citation>
    <scope>NUCLEOTIDE SEQUENCE [LARGE SCALE GENOMIC DNA]</scope>
    <source>
        <strain evidence="4 5">BA1</strain>
    </source>
</reference>
<dbReference type="PANTHER" id="PTHR46401:SF2">
    <property type="entry name" value="GLYCOSYLTRANSFERASE WBBK-RELATED"/>
    <property type="match status" value="1"/>
</dbReference>
<dbReference type="Pfam" id="PF13439">
    <property type="entry name" value="Glyco_transf_4"/>
    <property type="match status" value="1"/>
</dbReference>
<dbReference type="SUPFAM" id="SSF53756">
    <property type="entry name" value="UDP-Glycosyltransferase/glycogen phosphorylase"/>
    <property type="match status" value="1"/>
</dbReference>